<evidence type="ECO:0000256" key="1">
    <source>
        <dbReference type="ARBA" id="ARBA00010641"/>
    </source>
</evidence>
<evidence type="ECO:0000256" key="3">
    <source>
        <dbReference type="ARBA" id="ARBA00023082"/>
    </source>
</evidence>
<organism evidence="8 9">
    <name type="scientific">Kineosporia corallincola</name>
    <dbReference type="NCBI Taxonomy" id="2835133"/>
    <lineage>
        <taxon>Bacteria</taxon>
        <taxon>Bacillati</taxon>
        <taxon>Actinomycetota</taxon>
        <taxon>Actinomycetes</taxon>
        <taxon>Kineosporiales</taxon>
        <taxon>Kineosporiaceae</taxon>
        <taxon>Kineosporia</taxon>
    </lineage>
</organism>
<evidence type="ECO:0000256" key="4">
    <source>
        <dbReference type="ARBA" id="ARBA00023125"/>
    </source>
</evidence>
<comment type="similarity">
    <text evidence="1">Belongs to the sigma-70 factor family. ECF subfamily.</text>
</comment>
<feature type="domain" description="RNA polymerase sigma-70 region 2" evidence="6">
    <location>
        <begin position="43"/>
        <end position="109"/>
    </location>
</feature>
<dbReference type="PANTHER" id="PTHR43133:SF52">
    <property type="entry name" value="ECF RNA POLYMERASE SIGMA FACTOR SIGL"/>
    <property type="match status" value="1"/>
</dbReference>
<evidence type="ECO:0000313" key="9">
    <source>
        <dbReference type="Proteomes" id="UP001197247"/>
    </source>
</evidence>
<dbReference type="InterPro" id="IPR007630">
    <property type="entry name" value="RNA_pol_sigma70_r4"/>
</dbReference>
<dbReference type="NCBIfam" id="TIGR02937">
    <property type="entry name" value="sigma70-ECF"/>
    <property type="match status" value="1"/>
</dbReference>
<dbReference type="Pfam" id="PF04542">
    <property type="entry name" value="Sigma70_r2"/>
    <property type="match status" value="1"/>
</dbReference>
<dbReference type="RefSeq" id="WP_214154460.1">
    <property type="nucleotide sequence ID" value="NZ_JAHBAY010000002.1"/>
</dbReference>
<dbReference type="Gene3D" id="1.10.10.10">
    <property type="entry name" value="Winged helix-like DNA-binding domain superfamily/Winged helix DNA-binding domain"/>
    <property type="match status" value="1"/>
</dbReference>
<dbReference type="InterPro" id="IPR039425">
    <property type="entry name" value="RNA_pol_sigma-70-like"/>
</dbReference>
<dbReference type="InterPro" id="IPR036388">
    <property type="entry name" value="WH-like_DNA-bd_sf"/>
</dbReference>
<reference evidence="8 9" key="1">
    <citation type="submission" date="2021-05" db="EMBL/GenBank/DDBJ databases">
        <title>Kineosporia and Streptomyces sp. nov. two new marine actinobacteria isolated from Coral.</title>
        <authorList>
            <person name="Buangrab K."/>
            <person name="Sutthacheep M."/>
            <person name="Yeemin T."/>
            <person name="Harunari E."/>
            <person name="Igarashi Y."/>
            <person name="Kanchanasin P."/>
            <person name="Tanasupawat S."/>
            <person name="Phongsopitanun W."/>
        </authorList>
    </citation>
    <scope>NUCLEOTIDE SEQUENCE [LARGE SCALE GENOMIC DNA]</scope>
    <source>
        <strain evidence="8 9">J2-2</strain>
    </source>
</reference>
<dbReference type="InterPro" id="IPR014284">
    <property type="entry name" value="RNA_pol_sigma-70_dom"/>
</dbReference>
<evidence type="ECO:0000259" key="7">
    <source>
        <dbReference type="Pfam" id="PF04545"/>
    </source>
</evidence>
<keyword evidence="3" id="KW-0731">Sigma factor</keyword>
<accession>A0ABS5TAQ9</accession>
<sequence length="202" mass="22952">MKHVQPGGPGTWYREPEACVPGALRPRHPVTGEERQERMRAVVEETGPALRRYLLRLSHGRPDAAEDLYQEVLLRVWRKIDMLPDGSESRRRWLFTVARNLVIDDNRARACRPEEVFGEDISHLPSTADEVFEHLDDRQVARQLLDVLTPAQRAVLVWQHYYDASVAETAAHLGIPEGTVRSRTYYALRAARAVAATPAGLR</sequence>
<dbReference type="SUPFAM" id="SSF88659">
    <property type="entry name" value="Sigma3 and sigma4 domains of RNA polymerase sigma factors"/>
    <property type="match status" value="1"/>
</dbReference>
<proteinExistence type="inferred from homology"/>
<keyword evidence="2" id="KW-0805">Transcription regulation</keyword>
<keyword evidence="4" id="KW-0238">DNA-binding</keyword>
<protein>
    <submittedName>
        <fullName evidence="8">Sigma-70 family RNA polymerase sigma factor</fullName>
    </submittedName>
</protein>
<keyword evidence="5" id="KW-0804">Transcription</keyword>
<dbReference type="InterPro" id="IPR013324">
    <property type="entry name" value="RNA_pol_sigma_r3/r4-like"/>
</dbReference>
<dbReference type="Proteomes" id="UP001197247">
    <property type="component" value="Unassembled WGS sequence"/>
</dbReference>
<keyword evidence="9" id="KW-1185">Reference proteome</keyword>
<dbReference type="InterPro" id="IPR013325">
    <property type="entry name" value="RNA_pol_sigma_r2"/>
</dbReference>
<dbReference type="SUPFAM" id="SSF88946">
    <property type="entry name" value="Sigma2 domain of RNA polymerase sigma factors"/>
    <property type="match status" value="1"/>
</dbReference>
<evidence type="ECO:0000313" key="8">
    <source>
        <dbReference type="EMBL" id="MBT0768153.1"/>
    </source>
</evidence>
<evidence type="ECO:0000256" key="5">
    <source>
        <dbReference type="ARBA" id="ARBA00023163"/>
    </source>
</evidence>
<evidence type="ECO:0000256" key="2">
    <source>
        <dbReference type="ARBA" id="ARBA00023015"/>
    </source>
</evidence>
<gene>
    <name evidence="8" type="ORF">KIH74_04420</name>
</gene>
<dbReference type="EMBL" id="JAHBAY010000002">
    <property type="protein sequence ID" value="MBT0768153.1"/>
    <property type="molecule type" value="Genomic_DNA"/>
</dbReference>
<comment type="caution">
    <text evidence="8">The sequence shown here is derived from an EMBL/GenBank/DDBJ whole genome shotgun (WGS) entry which is preliminary data.</text>
</comment>
<name>A0ABS5TAQ9_9ACTN</name>
<dbReference type="Pfam" id="PF04545">
    <property type="entry name" value="Sigma70_r4"/>
    <property type="match status" value="1"/>
</dbReference>
<evidence type="ECO:0000259" key="6">
    <source>
        <dbReference type="Pfam" id="PF04542"/>
    </source>
</evidence>
<dbReference type="InterPro" id="IPR007627">
    <property type="entry name" value="RNA_pol_sigma70_r2"/>
</dbReference>
<dbReference type="PANTHER" id="PTHR43133">
    <property type="entry name" value="RNA POLYMERASE ECF-TYPE SIGMA FACTO"/>
    <property type="match status" value="1"/>
</dbReference>
<feature type="domain" description="RNA polymerase sigma-70 region 4" evidence="7">
    <location>
        <begin position="144"/>
        <end position="190"/>
    </location>
</feature>
<dbReference type="Gene3D" id="1.10.1740.10">
    <property type="match status" value="1"/>
</dbReference>
<dbReference type="CDD" id="cd06171">
    <property type="entry name" value="Sigma70_r4"/>
    <property type="match status" value="1"/>
</dbReference>